<organism evidence="4 5">
    <name type="scientific">Flemingia macrophylla</name>
    <dbReference type="NCBI Taxonomy" id="520843"/>
    <lineage>
        <taxon>Eukaryota</taxon>
        <taxon>Viridiplantae</taxon>
        <taxon>Streptophyta</taxon>
        <taxon>Embryophyta</taxon>
        <taxon>Tracheophyta</taxon>
        <taxon>Spermatophyta</taxon>
        <taxon>Magnoliopsida</taxon>
        <taxon>eudicotyledons</taxon>
        <taxon>Gunneridae</taxon>
        <taxon>Pentapetalae</taxon>
        <taxon>rosids</taxon>
        <taxon>fabids</taxon>
        <taxon>Fabales</taxon>
        <taxon>Fabaceae</taxon>
        <taxon>Papilionoideae</taxon>
        <taxon>50 kb inversion clade</taxon>
        <taxon>NPAAA clade</taxon>
        <taxon>indigoferoid/millettioid clade</taxon>
        <taxon>Phaseoleae</taxon>
        <taxon>Flemingia</taxon>
    </lineage>
</organism>
<proteinExistence type="predicted"/>
<evidence type="ECO:0000256" key="1">
    <source>
        <dbReference type="PROSITE-ProRule" id="PRU00175"/>
    </source>
</evidence>
<dbReference type="CDD" id="cd16461">
    <property type="entry name" value="RING-H2_EL5-like"/>
    <property type="match status" value="1"/>
</dbReference>
<feature type="domain" description="RING-type" evidence="3">
    <location>
        <begin position="91"/>
        <end position="133"/>
    </location>
</feature>
<keyword evidence="5" id="KW-1185">Reference proteome</keyword>
<dbReference type="EMBL" id="JBGMDY010000001">
    <property type="protein sequence ID" value="KAL2348803.1"/>
    <property type="molecule type" value="Genomic_DNA"/>
</dbReference>
<dbReference type="Pfam" id="PF13639">
    <property type="entry name" value="zf-RING_2"/>
    <property type="match status" value="1"/>
</dbReference>
<evidence type="ECO:0000313" key="4">
    <source>
        <dbReference type="EMBL" id="KAL2348803.1"/>
    </source>
</evidence>
<accession>A0ABD1NLQ9</accession>
<dbReference type="Proteomes" id="UP001603857">
    <property type="component" value="Unassembled WGS sequence"/>
</dbReference>
<keyword evidence="2" id="KW-0812">Transmembrane</keyword>
<dbReference type="SMART" id="SM00184">
    <property type="entry name" value="RING"/>
    <property type="match status" value="1"/>
</dbReference>
<protein>
    <recommendedName>
        <fullName evidence="3">RING-type domain-containing protein</fullName>
    </recommendedName>
</protein>
<keyword evidence="1" id="KW-0479">Metal-binding</keyword>
<dbReference type="Gene3D" id="3.30.40.10">
    <property type="entry name" value="Zinc/RING finger domain, C3HC4 (zinc finger)"/>
    <property type="match status" value="1"/>
</dbReference>
<dbReference type="SUPFAM" id="SSF57850">
    <property type="entry name" value="RING/U-box"/>
    <property type="match status" value="1"/>
</dbReference>
<dbReference type="PANTHER" id="PTHR45676:SF185">
    <property type="entry name" value="RING-TYPE E3 UBIQUITIN TRANSFERASE"/>
    <property type="match status" value="1"/>
</dbReference>
<keyword evidence="2" id="KW-1133">Transmembrane helix</keyword>
<keyword evidence="1" id="KW-0862">Zinc</keyword>
<sequence>MGEDDGHPLSNNVVILLIAMGSAAFVVSMYHVIAICWCNQRTTHQNPPPRQAPPTVATSSAAHLIPTHTYRRKQVDRAVSGDDEGDDGGMCSVCLGDFEEGEELRTLPECMHCFHGTCIDKWLSNNSSCPICRSSATPSVEVLHSDQDLNFAHQHSIDMTQVAVVQNGFLMRR</sequence>
<comment type="caution">
    <text evidence="4">The sequence shown here is derived from an EMBL/GenBank/DDBJ whole genome shotgun (WGS) entry which is preliminary data.</text>
</comment>
<keyword evidence="2" id="KW-0472">Membrane</keyword>
<dbReference type="InterPro" id="IPR001841">
    <property type="entry name" value="Znf_RING"/>
</dbReference>
<evidence type="ECO:0000259" key="3">
    <source>
        <dbReference type="PROSITE" id="PS50089"/>
    </source>
</evidence>
<dbReference type="AlphaFoldDB" id="A0ABD1NLQ9"/>
<gene>
    <name evidence="4" type="ORF">Fmac_002803</name>
</gene>
<name>A0ABD1NLQ9_9FABA</name>
<feature type="transmembrane region" description="Helical" evidence="2">
    <location>
        <begin position="12"/>
        <end position="37"/>
    </location>
</feature>
<reference evidence="4 5" key="1">
    <citation type="submission" date="2024-08" db="EMBL/GenBank/DDBJ databases">
        <title>Insights into the chromosomal genome structure of Flemingia macrophylla.</title>
        <authorList>
            <person name="Ding Y."/>
            <person name="Zhao Y."/>
            <person name="Bi W."/>
            <person name="Wu M."/>
            <person name="Zhao G."/>
            <person name="Gong Y."/>
            <person name="Li W."/>
            <person name="Zhang P."/>
        </authorList>
    </citation>
    <scope>NUCLEOTIDE SEQUENCE [LARGE SCALE GENOMIC DNA]</scope>
    <source>
        <strain evidence="4">DYQJB</strain>
        <tissue evidence="4">Leaf</tissue>
    </source>
</reference>
<keyword evidence="1" id="KW-0863">Zinc-finger</keyword>
<dbReference type="PROSITE" id="PS50089">
    <property type="entry name" value="ZF_RING_2"/>
    <property type="match status" value="1"/>
</dbReference>
<evidence type="ECO:0000313" key="5">
    <source>
        <dbReference type="Proteomes" id="UP001603857"/>
    </source>
</evidence>
<dbReference type="PANTHER" id="PTHR45676">
    <property type="entry name" value="RING-H2 FINGER PROTEIN ATL51-RELATED"/>
    <property type="match status" value="1"/>
</dbReference>
<evidence type="ECO:0000256" key="2">
    <source>
        <dbReference type="SAM" id="Phobius"/>
    </source>
</evidence>
<dbReference type="GO" id="GO:0008270">
    <property type="term" value="F:zinc ion binding"/>
    <property type="evidence" value="ECO:0007669"/>
    <property type="project" value="UniProtKB-KW"/>
</dbReference>
<dbReference type="InterPro" id="IPR013083">
    <property type="entry name" value="Znf_RING/FYVE/PHD"/>
</dbReference>